<dbReference type="InterPro" id="IPR047549">
    <property type="entry name" value="BICC1_KH-I_rpt1"/>
</dbReference>
<evidence type="ECO:0000256" key="4">
    <source>
        <dbReference type="SAM" id="MobiDB-lite"/>
    </source>
</evidence>
<feature type="region of interest" description="Disordered" evidence="4">
    <location>
        <begin position="1"/>
        <end position="81"/>
    </location>
</feature>
<evidence type="ECO:0000256" key="1">
    <source>
        <dbReference type="ARBA" id="ARBA00007662"/>
    </source>
</evidence>
<dbReference type="SUPFAM" id="SSF54791">
    <property type="entry name" value="Eukaryotic type KH-domain (KH-domain type I)"/>
    <property type="match status" value="2"/>
</dbReference>
<gene>
    <name evidence="6" type="ORF">F2P81_007605</name>
</gene>
<dbReference type="InterPro" id="IPR036612">
    <property type="entry name" value="KH_dom_type_1_sf"/>
</dbReference>
<dbReference type="PROSITE" id="PS50084">
    <property type="entry name" value="KH_TYPE_1"/>
    <property type="match status" value="2"/>
</dbReference>
<dbReference type="SUPFAM" id="SSF47769">
    <property type="entry name" value="SAM/Pointed domain"/>
    <property type="match status" value="1"/>
</dbReference>
<feature type="compositionally biased region" description="Low complexity" evidence="4">
    <location>
        <begin position="1"/>
        <end position="10"/>
    </location>
</feature>
<evidence type="ECO:0000256" key="3">
    <source>
        <dbReference type="PROSITE-ProRule" id="PRU00117"/>
    </source>
</evidence>
<evidence type="ECO:0000313" key="6">
    <source>
        <dbReference type="EMBL" id="KAF0039370.1"/>
    </source>
</evidence>
<dbReference type="InterPro" id="IPR047554">
    <property type="entry name" value="BICC1_KH-I_rpt2"/>
</dbReference>
<name>A0A6A4T5V9_SCOMX</name>
<dbReference type="EMBL" id="VEVO01000007">
    <property type="protein sequence ID" value="KAF0039370.1"/>
    <property type="molecule type" value="Genomic_DNA"/>
</dbReference>
<dbReference type="InterPro" id="IPR013761">
    <property type="entry name" value="SAM/pointed_sf"/>
</dbReference>
<reference evidence="6 7" key="1">
    <citation type="submission" date="2019-06" db="EMBL/GenBank/DDBJ databases">
        <title>Draft genomes of female and male turbot (Scophthalmus maximus).</title>
        <authorList>
            <person name="Xu H."/>
            <person name="Xu X.-W."/>
            <person name="Shao C."/>
            <person name="Chen S."/>
        </authorList>
    </citation>
    <scope>NUCLEOTIDE SEQUENCE [LARGE SCALE GENOMIC DNA]</scope>
    <source>
        <strain evidence="6">Ysfricsl-2016a</strain>
        <tissue evidence="6">Blood</tissue>
    </source>
</reference>
<dbReference type="CDD" id="cd22421">
    <property type="entry name" value="KH-I_BICC1_rpt2"/>
    <property type="match status" value="1"/>
</dbReference>
<dbReference type="InterPro" id="IPR001660">
    <property type="entry name" value="SAM"/>
</dbReference>
<dbReference type="GO" id="GO:0003723">
    <property type="term" value="F:RNA binding"/>
    <property type="evidence" value="ECO:0007669"/>
    <property type="project" value="UniProtKB-UniRule"/>
</dbReference>
<dbReference type="CDD" id="cd22420">
    <property type="entry name" value="KH-I_BICC1_rpt1"/>
    <property type="match status" value="1"/>
</dbReference>
<keyword evidence="3" id="KW-0694">RNA-binding</keyword>
<evidence type="ECO:0000256" key="2">
    <source>
        <dbReference type="ARBA" id="ARBA00022737"/>
    </source>
</evidence>
<evidence type="ECO:0000313" key="7">
    <source>
        <dbReference type="Proteomes" id="UP000438429"/>
    </source>
</evidence>
<accession>A0A6A4T5V9</accession>
<dbReference type="Gene3D" id="3.30.310.270">
    <property type="match status" value="1"/>
</dbReference>
<proteinExistence type="inferred from homology"/>
<keyword evidence="2" id="KW-0677">Repeat</keyword>
<dbReference type="Pfam" id="PF00013">
    <property type="entry name" value="KH_1"/>
    <property type="match status" value="1"/>
</dbReference>
<dbReference type="Gene3D" id="3.30.1370.10">
    <property type="entry name" value="K Homology domain, type 1"/>
    <property type="match status" value="2"/>
</dbReference>
<dbReference type="InterPro" id="IPR054727">
    <property type="entry name" value="BICC1_KH"/>
</dbReference>
<dbReference type="InterPro" id="IPR004087">
    <property type="entry name" value="KH_dom"/>
</dbReference>
<dbReference type="Gene3D" id="1.10.150.50">
    <property type="entry name" value="Transcription Factor, Ets-1"/>
    <property type="match status" value="1"/>
</dbReference>
<dbReference type="GO" id="GO:0005737">
    <property type="term" value="C:cytoplasm"/>
    <property type="evidence" value="ECO:0007669"/>
    <property type="project" value="TreeGrafter"/>
</dbReference>
<sequence>MATTTTATTTTEERSLVLATLAPQQPDLETSVEPGSAANPEPSETQCEREGKEDEEEEDAGGSSLPGQENARGQSSDPEWLEERFRIDRKKLENMLYAPKHGDAETGEEFFERVMRETNTQVKWPSKLKIGAKSKKDPHVKVEGKRSNVLEAKKKILEVLETRVNKVTLKMDVAYTEHSHVIGKGGGNIKKVMEVTSCHIHFPDSNRHNATGEKSNQVSIAGPIEGVEEARRKIRELQPLSLTFDLPVSLVPQALPDAGSPLIQQVMQTLGVSVSFRAVAPQPQAQPPFYGSCCTIWGLQGNAAAVKKAICILMDLLLGSEVTGGIVSSQLDVTSQQHVFLLGQNGAHFLSVMHQTQTQIILPDLSAPQSPPSLLIQGSPDGVCLARQQLMDCLPVCLMFDMREDGEADPCQLAQMMQDLGVFISVKPKVKQTSKSVVVKGLERNISCLYEARRLLLGLDSCEIAKVIDVTPDPMLNGSGLTNYWLNMLLQQLRLSEQAMQRKPVVTEVQTPTDTWSGLGFSKSMPAEAVKELRNISRRSYKPYLSTSTSQQQIDYQTFLSLSEEDLKEVGVSTFGARRKMLLAISDLNKSKRRLSDTAAVKPGYLEGGASGRLPRIVDLEVAAQSNRW</sequence>
<dbReference type="Pfam" id="PF22985">
    <property type="entry name" value="KH_BICC1"/>
    <property type="match status" value="2"/>
</dbReference>
<dbReference type="PANTHER" id="PTHR10627:SF59">
    <property type="entry name" value="BICAUDAL C HOMOLOG 2"/>
    <property type="match status" value="1"/>
</dbReference>
<dbReference type="Pfam" id="PF00536">
    <property type="entry name" value="SAM_1"/>
    <property type="match status" value="1"/>
</dbReference>
<evidence type="ECO:0000259" key="5">
    <source>
        <dbReference type="PROSITE" id="PS50105"/>
    </source>
</evidence>
<dbReference type="PROSITE" id="PS50105">
    <property type="entry name" value="SAM_DOMAIN"/>
    <property type="match status" value="1"/>
</dbReference>
<dbReference type="InterPro" id="IPR004088">
    <property type="entry name" value="KH_dom_type_1"/>
</dbReference>
<organism evidence="6 7">
    <name type="scientific">Scophthalmus maximus</name>
    <name type="common">Turbot</name>
    <name type="synonym">Psetta maxima</name>
    <dbReference type="NCBI Taxonomy" id="52904"/>
    <lineage>
        <taxon>Eukaryota</taxon>
        <taxon>Metazoa</taxon>
        <taxon>Chordata</taxon>
        <taxon>Craniata</taxon>
        <taxon>Vertebrata</taxon>
        <taxon>Euteleostomi</taxon>
        <taxon>Actinopterygii</taxon>
        <taxon>Neopterygii</taxon>
        <taxon>Teleostei</taxon>
        <taxon>Neoteleostei</taxon>
        <taxon>Acanthomorphata</taxon>
        <taxon>Carangaria</taxon>
        <taxon>Pleuronectiformes</taxon>
        <taxon>Pleuronectoidei</taxon>
        <taxon>Scophthalmidae</taxon>
        <taxon>Scophthalmus</taxon>
    </lineage>
</organism>
<dbReference type="PANTHER" id="PTHR10627">
    <property type="entry name" value="SCP160"/>
    <property type="match status" value="1"/>
</dbReference>
<dbReference type="Proteomes" id="UP000438429">
    <property type="component" value="Unassembled WGS sequence"/>
</dbReference>
<feature type="domain" description="SAM" evidence="5">
    <location>
        <begin position="533"/>
        <end position="591"/>
    </location>
</feature>
<comment type="similarity">
    <text evidence="1">Belongs to the BicC family.</text>
</comment>
<dbReference type="AlphaFoldDB" id="A0A6A4T5V9"/>
<comment type="caution">
    <text evidence="6">The sequence shown here is derived from an EMBL/GenBank/DDBJ whole genome shotgun (WGS) entry which is preliminary data.</text>
</comment>
<protein>
    <recommendedName>
        <fullName evidence="5">SAM domain-containing protein</fullName>
    </recommendedName>
</protein>
<dbReference type="Pfam" id="PF24234">
    <property type="entry name" value="KH_BICC1_1st"/>
    <property type="match status" value="1"/>
</dbReference>
<feature type="compositionally biased region" description="Polar residues" evidence="4">
    <location>
        <begin position="65"/>
        <end position="77"/>
    </location>
</feature>
<dbReference type="SMART" id="SM00322">
    <property type="entry name" value="KH"/>
    <property type="match status" value="2"/>
</dbReference>